<reference evidence="7" key="2">
    <citation type="submission" date="2025-09" db="UniProtKB">
        <authorList>
            <consortium name="Ensembl"/>
        </authorList>
    </citation>
    <scope>IDENTIFICATION</scope>
</reference>
<evidence type="ECO:0000256" key="1">
    <source>
        <dbReference type="ARBA" id="ARBA00004141"/>
    </source>
</evidence>
<feature type="transmembrane region" description="Helical" evidence="6">
    <location>
        <begin position="34"/>
        <end position="56"/>
    </location>
</feature>
<keyword evidence="3 6" id="KW-0812">Transmembrane</keyword>
<evidence type="ECO:0000256" key="3">
    <source>
        <dbReference type="ARBA" id="ARBA00022692"/>
    </source>
</evidence>
<dbReference type="PANTHER" id="PTHR16932:SF18">
    <property type="entry name" value="INTERFERON, ALPHA-INDUCIBLE PROTEIN 27-LIKE 2"/>
    <property type="match status" value="1"/>
</dbReference>
<keyword evidence="8" id="KW-1185">Reference proteome</keyword>
<dbReference type="InParanoid" id="A0A3Q3MUB3"/>
<protein>
    <submittedName>
        <fullName evidence="7">Uncharacterized protein</fullName>
    </submittedName>
</protein>
<evidence type="ECO:0000256" key="6">
    <source>
        <dbReference type="SAM" id="Phobius"/>
    </source>
</evidence>
<dbReference type="Ensembl" id="ENSLBET00000025819.1">
    <property type="protein sequence ID" value="ENSLBEP00000024555.1"/>
    <property type="gene ID" value="ENSLBEG00000018772.1"/>
</dbReference>
<dbReference type="AlphaFoldDB" id="A0A3Q3MUB3"/>
<organism evidence="7 8">
    <name type="scientific">Labrus bergylta</name>
    <name type="common">ballan wrasse</name>
    <dbReference type="NCBI Taxonomy" id="56723"/>
    <lineage>
        <taxon>Eukaryota</taxon>
        <taxon>Metazoa</taxon>
        <taxon>Chordata</taxon>
        <taxon>Craniata</taxon>
        <taxon>Vertebrata</taxon>
        <taxon>Euteleostomi</taxon>
        <taxon>Actinopterygii</taxon>
        <taxon>Neopterygii</taxon>
        <taxon>Teleostei</taxon>
        <taxon>Neoteleostei</taxon>
        <taxon>Acanthomorphata</taxon>
        <taxon>Eupercaria</taxon>
        <taxon>Labriformes</taxon>
        <taxon>Labridae</taxon>
        <taxon>Labrus</taxon>
    </lineage>
</organism>
<keyword evidence="5 6" id="KW-0472">Membrane</keyword>
<comment type="subcellular location">
    <subcellularLocation>
        <location evidence="1">Membrane</location>
        <topology evidence="1">Multi-pass membrane protein</topology>
    </subcellularLocation>
</comment>
<dbReference type="InterPro" id="IPR038213">
    <property type="entry name" value="IFI6/IFI27-like_sf"/>
</dbReference>
<evidence type="ECO:0000256" key="4">
    <source>
        <dbReference type="ARBA" id="ARBA00022989"/>
    </source>
</evidence>
<comment type="similarity">
    <text evidence="2">Belongs to the IFI6/IFI27 family.</text>
</comment>
<dbReference type="Gene3D" id="6.10.110.10">
    <property type="match status" value="1"/>
</dbReference>
<reference evidence="7" key="1">
    <citation type="submission" date="2025-08" db="UniProtKB">
        <authorList>
            <consortium name="Ensembl"/>
        </authorList>
    </citation>
    <scope>IDENTIFICATION</scope>
</reference>
<feature type="transmembrane region" description="Helical" evidence="6">
    <location>
        <begin position="95"/>
        <end position="115"/>
    </location>
</feature>
<proteinExistence type="inferred from homology"/>
<dbReference type="GeneTree" id="ENSGT00940000172724"/>
<sequence length="129" mass="13316">MTSSRVSRRVFTDGLQMQFAEGAAKVGRLERDSVFLLLLSGGVVTLILTPALLALFGFTSGGIAAGSIAAKIMSWLGIVYAGSVFAFLQSIGATGLTWLAGGYVASFGGAIGWMLSAICNQSQNNTTST</sequence>
<keyword evidence="4 6" id="KW-1133">Transmembrane helix</keyword>
<feature type="transmembrane region" description="Helical" evidence="6">
    <location>
        <begin position="68"/>
        <end position="88"/>
    </location>
</feature>
<evidence type="ECO:0000313" key="8">
    <source>
        <dbReference type="Proteomes" id="UP000261660"/>
    </source>
</evidence>
<dbReference type="STRING" id="56723.ENSLBEP00000024555"/>
<accession>A0A3Q3MUB3</accession>
<dbReference type="GO" id="GO:0016020">
    <property type="term" value="C:membrane"/>
    <property type="evidence" value="ECO:0007669"/>
    <property type="project" value="UniProtKB-SubCell"/>
</dbReference>
<dbReference type="Pfam" id="PF06140">
    <property type="entry name" value="Ifi-6-16"/>
    <property type="match status" value="1"/>
</dbReference>
<evidence type="ECO:0000256" key="2">
    <source>
        <dbReference type="ARBA" id="ARBA00007262"/>
    </source>
</evidence>
<dbReference type="Proteomes" id="UP000261660">
    <property type="component" value="Unplaced"/>
</dbReference>
<evidence type="ECO:0000313" key="7">
    <source>
        <dbReference type="Ensembl" id="ENSLBEP00000024555.1"/>
    </source>
</evidence>
<dbReference type="PANTHER" id="PTHR16932">
    <property type="entry name" value="INTERFERON ALPHA-INDUCIBLE PROTEIN 27"/>
    <property type="match status" value="1"/>
</dbReference>
<dbReference type="InterPro" id="IPR009311">
    <property type="entry name" value="IFI6/IFI27-like"/>
</dbReference>
<evidence type="ECO:0000256" key="5">
    <source>
        <dbReference type="ARBA" id="ARBA00023136"/>
    </source>
</evidence>
<name>A0A3Q3MUB3_9LABR</name>